<accession>A0ABR3BTV2</accession>
<dbReference type="GeneID" id="91990266"/>
<dbReference type="PANTHER" id="PTHR12673">
    <property type="entry name" value="FACIOGENITAL DYSPLASIA PROTEIN"/>
    <property type="match status" value="1"/>
</dbReference>
<proteinExistence type="predicted"/>
<dbReference type="InterPro" id="IPR000219">
    <property type="entry name" value="DH_dom"/>
</dbReference>
<reference evidence="3" key="2">
    <citation type="submission" date="2024-01" db="EMBL/GenBank/DDBJ databases">
        <title>Comparative genomics of Cryptococcus and Kwoniella reveals pathogenesis evolution and contrasting modes of karyotype evolution via chromosome fusion or intercentromeric recombination.</title>
        <authorList>
            <person name="Coelho M.A."/>
            <person name="David-Palma M."/>
            <person name="Shea T."/>
            <person name="Bowers K."/>
            <person name="Mcginley-Smith S."/>
            <person name="Mohammad A.W."/>
            <person name="Gnirke A."/>
            <person name="Yurkov A.M."/>
            <person name="Nowrousian M."/>
            <person name="Sun S."/>
            <person name="Cuomo C.A."/>
            <person name="Heitman J."/>
        </authorList>
    </citation>
    <scope>NUCLEOTIDE SEQUENCE</scope>
    <source>
        <strain evidence="3">IND107</strain>
    </source>
</reference>
<dbReference type="RefSeq" id="XP_066614290.1">
    <property type="nucleotide sequence ID" value="XM_066757906.1"/>
</dbReference>
<dbReference type="SUPFAM" id="SSF50729">
    <property type="entry name" value="PH domain-like"/>
    <property type="match status" value="1"/>
</dbReference>
<dbReference type="InterPro" id="IPR011993">
    <property type="entry name" value="PH-like_dom_sf"/>
</dbReference>
<evidence type="ECO:0000259" key="2">
    <source>
        <dbReference type="PROSITE" id="PS50010"/>
    </source>
</evidence>
<dbReference type="Gene3D" id="2.30.29.30">
    <property type="entry name" value="Pleckstrin-homology domain (PH domain)/Phosphotyrosine-binding domain (PTB)"/>
    <property type="match status" value="1"/>
</dbReference>
<feature type="domain" description="DH" evidence="2">
    <location>
        <begin position="183"/>
        <end position="229"/>
    </location>
</feature>
<organism evidence="3 4">
    <name type="scientific">Cryptococcus tetragattii IND107</name>
    <dbReference type="NCBI Taxonomy" id="1296105"/>
    <lineage>
        <taxon>Eukaryota</taxon>
        <taxon>Fungi</taxon>
        <taxon>Dikarya</taxon>
        <taxon>Basidiomycota</taxon>
        <taxon>Agaricomycotina</taxon>
        <taxon>Tremellomycetes</taxon>
        <taxon>Tremellales</taxon>
        <taxon>Cryptococcaceae</taxon>
        <taxon>Cryptococcus</taxon>
        <taxon>Cryptococcus gattii species complex</taxon>
    </lineage>
</organism>
<dbReference type="Proteomes" id="UP000054399">
    <property type="component" value="Unassembled WGS sequence"/>
</dbReference>
<evidence type="ECO:0000313" key="4">
    <source>
        <dbReference type="Proteomes" id="UP000054399"/>
    </source>
</evidence>
<feature type="compositionally biased region" description="Low complexity" evidence="1">
    <location>
        <begin position="33"/>
        <end position="46"/>
    </location>
</feature>
<protein>
    <recommendedName>
        <fullName evidence="2">DH domain-containing protein</fullName>
    </recommendedName>
</protein>
<keyword evidence="4" id="KW-1185">Reference proteome</keyword>
<dbReference type="InterPro" id="IPR035899">
    <property type="entry name" value="DBL_dom_sf"/>
</dbReference>
<dbReference type="PANTHER" id="PTHR12673:SF270">
    <property type="entry name" value="FYVE-TYPE DOMAIN-CONTAINING PROTEIN"/>
    <property type="match status" value="1"/>
</dbReference>
<evidence type="ECO:0000313" key="3">
    <source>
        <dbReference type="EMBL" id="KAL0250103.1"/>
    </source>
</evidence>
<feature type="region of interest" description="Disordered" evidence="1">
    <location>
        <begin position="29"/>
        <end position="53"/>
    </location>
</feature>
<dbReference type="SUPFAM" id="SSF48065">
    <property type="entry name" value="DBL homology domain (DH-domain)"/>
    <property type="match status" value="1"/>
</dbReference>
<dbReference type="Pfam" id="PF00621">
    <property type="entry name" value="RhoGEF"/>
    <property type="match status" value="1"/>
</dbReference>
<dbReference type="SMART" id="SM00325">
    <property type="entry name" value="RhoGEF"/>
    <property type="match status" value="1"/>
</dbReference>
<comment type="caution">
    <text evidence="3">The sequence shown here is derived from an EMBL/GenBank/DDBJ whole genome shotgun (WGS) entry which is preliminary data.</text>
</comment>
<dbReference type="Gene3D" id="1.20.900.10">
    <property type="entry name" value="Dbl homology (DH) domain"/>
    <property type="match status" value="2"/>
</dbReference>
<evidence type="ECO:0000256" key="1">
    <source>
        <dbReference type="SAM" id="MobiDB-lite"/>
    </source>
</evidence>
<dbReference type="InterPro" id="IPR051092">
    <property type="entry name" value="FYVE_RhoGEF_PH"/>
</dbReference>
<sequence>MDFRRFLTTLSCASLAKIDNEYTPRTKDFLPGPTTISSPKSSTSISKRNKHTQQLSEKASGRILVLQEFIVSEITYVYLLQEFDHVYIHAAYEPLPSKFGSKISPDTTFGTILTAEERKIMFRGLEEILKLHSQYILPRLVDATQDVLQGIDDLEDDRSIKAVINICKQETLPTRHDWLSLLPVQRLTRYKMLLEQLEKFTPSPPAGTHDYVKDVIARISTVLAYVNDYKRVLDSSSRLCHWADHISLAGPSSLVQPQRILIREGPVNFIARGAMMKAPSGIRKPHKNMSRDIATVDKMCIAVLCYDLLVLADSTTERYKGKLRLVDVVRLSAMGDARVEWGNVVVFEAYDVTYYLQVDNQNVAEGWVQAINHCRRNKGPITASTFPAQLKGFGYSC</sequence>
<gene>
    <name evidence="3" type="ORF">I308_103410</name>
</gene>
<feature type="domain" description="DH" evidence="2">
    <location>
        <begin position="61"/>
        <end position="140"/>
    </location>
</feature>
<dbReference type="PROSITE" id="PS50010">
    <property type="entry name" value="DH_2"/>
    <property type="match status" value="2"/>
</dbReference>
<name>A0ABR3BTV2_9TREE</name>
<reference evidence="3" key="1">
    <citation type="submission" date="2015-01" db="EMBL/GenBank/DDBJ databases">
        <authorList>
            <consortium name="The Broad Institute Genomics Platform"/>
            <person name="Cuomo C."/>
            <person name="Litvintseva A."/>
            <person name="Chen Y."/>
            <person name="Heitman J."/>
            <person name="Sun S."/>
            <person name="Springer D."/>
            <person name="Dromer F."/>
            <person name="Young S."/>
            <person name="Zeng Q."/>
            <person name="Gargeya S."/>
            <person name="Abouelleil A."/>
            <person name="Alvarado L."/>
            <person name="Chapman S.B."/>
            <person name="Gainer-Dewar J."/>
            <person name="Goldberg J."/>
            <person name="Griggs A."/>
            <person name="Gujja S."/>
            <person name="Hansen M."/>
            <person name="Howarth C."/>
            <person name="Imamovic A."/>
            <person name="Larimer J."/>
            <person name="Murphy C."/>
            <person name="Naylor J."/>
            <person name="Pearson M."/>
            <person name="Priest M."/>
            <person name="Roberts A."/>
            <person name="Saif S."/>
            <person name="Shea T."/>
            <person name="Sykes S."/>
            <person name="Wortman J."/>
            <person name="Nusbaum C."/>
            <person name="Birren B."/>
        </authorList>
    </citation>
    <scope>NUCLEOTIDE SEQUENCE</scope>
    <source>
        <strain evidence="3">IND107</strain>
    </source>
</reference>
<dbReference type="EMBL" id="ATAM02000005">
    <property type="protein sequence ID" value="KAL0250103.1"/>
    <property type="molecule type" value="Genomic_DNA"/>
</dbReference>